<protein>
    <recommendedName>
        <fullName evidence="1">Right handed beta helix domain-containing protein</fullName>
    </recommendedName>
</protein>
<dbReference type="SMART" id="SM00710">
    <property type="entry name" value="PbH1"/>
    <property type="match status" value="7"/>
</dbReference>
<evidence type="ECO:0000259" key="1">
    <source>
        <dbReference type="Pfam" id="PF13229"/>
    </source>
</evidence>
<reference evidence="2" key="1">
    <citation type="journal article" date="2021" name="Front. Microbiol.">
        <title>Comprehensive Comparative Genomics and Phenotyping of Methylobacterium Species.</title>
        <authorList>
            <person name="Alessa O."/>
            <person name="Ogura Y."/>
            <person name="Fujitani Y."/>
            <person name="Takami H."/>
            <person name="Hayashi T."/>
            <person name="Sahin N."/>
            <person name="Tani A."/>
        </authorList>
    </citation>
    <scope>NUCLEOTIDE SEQUENCE</scope>
    <source>
        <strain evidence="2">DSM 14458</strain>
    </source>
</reference>
<name>A0ABQ4V0C8_9HYPH</name>
<dbReference type="PROSITE" id="PS51318">
    <property type="entry name" value="TAT"/>
    <property type="match status" value="1"/>
</dbReference>
<comment type="caution">
    <text evidence="2">The sequence shown here is derived from an EMBL/GenBank/DDBJ whole genome shotgun (WGS) entry which is preliminary data.</text>
</comment>
<evidence type="ECO:0000313" key="2">
    <source>
        <dbReference type="EMBL" id="GJE78045.1"/>
    </source>
</evidence>
<accession>A0ABQ4V0C8</accession>
<sequence>MRKDSVSSDLHDPTRRRLLGAGLSLAAFTATKGAAAFSESVAPAGPAYLRLARGTDADRTELLAVENFGAKGDGWAADDEAFGRAVAYMAENRRPVRLTDGKRYVLNRRLAIPDAGGLVGSGGATIFVPAASFNNRDLSVAGRYGDNAVVLDLSGSKRDPSQPRDTPVLRGFRIESERKTNRCVNAVVARNVRNLVIDALDISGFPLGCGIKAASLTGKNRITRNRIHDFYDDSVWPALPQITGIEVDNDTVAGVSSSGIVIAENTILNMTVSPEFFKAHGYQTDGINLLHVSDYVIRKNHVANVGEGLDIFGITGQITDNTVTDSYLFGIKLIHGASDNNVTDNIVLRSGIAGIVIVGSSRGQANTARNTISRNTVKEVNARRTYDGSDTACIRTGNGSEGGGIATDNIIENNVLDPGGNGKYAYVRGGSGYNDWIDNKIVRPGLKQISANPLRETGTDTFEMVRTP</sequence>
<proteinExistence type="predicted"/>
<dbReference type="InterPro" id="IPR039448">
    <property type="entry name" value="Beta_helix"/>
</dbReference>
<dbReference type="Pfam" id="PF13229">
    <property type="entry name" value="Beta_helix"/>
    <property type="match status" value="1"/>
</dbReference>
<dbReference type="InterPro" id="IPR006311">
    <property type="entry name" value="TAT_signal"/>
</dbReference>
<evidence type="ECO:0000313" key="3">
    <source>
        <dbReference type="Proteomes" id="UP001055093"/>
    </source>
</evidence>
<keyword evidence="3" id="KW-1185">Reference proteome</keyword>
<organism evidence="2 3">
    <name type="scientific">Methylorubrum suomiense</name>
    <dbReference type="NCBI Taxonomy" id="144191"/>
    <lineage>
        <taxon>Bacteria</taxon>
        <taxon>Pseudomonadati</taxon>
        <taxon>Pseudomonadota</taxon>
        <taxon>Alphaproteobacteria</taxon>
        <taxon>Hyphomicrobiales</taxon>
        <taxon>Methylobacteriaceae</taxon>
        <taxon>Methylorubrum</taxon>
    </lineage>
</organism>
<dbReference type="RefSeq" id="WP_238308626.1">
    <property type="nucleotide sequence ID" value="NZ_BPRE01000019.1"/>
</dbReference>
<dbReference type="Gene3D" id="2.160.20.10">
    <property type="entry name" value="Single-stranded right-handed beta-helix, Pectin lyase-like"/>
    <property type="match status" value="1"/>
</dbReference>
<feature type="domain" description="Right handed beta helix" evidence="1">
    <location>
        <begin position="257"/>
        <end position="434"/>
    </location>
</feature>
<dbReference type="EMBL" id="BPRE01000019">
    <property type="protein sequence ID" value="GJE78045.1"/>
    <property type="molecule type" value="Genomic_DNA"/>
</dbReference>
<dbReference type="InterPro" id="IPR011050">
    <property type="entry name" value="Pectin_lyase_fold/virulence"/>
</dbReference>
<dbReference type="SUPFAM" id="SSF51126">
    <property type="entry name" value="Pectin lyase-like"/>
    <property type="match status" value="1"/>
</dbReference>
<reference evidence="2" key="2">
    <citation type="submission" date="2021-08" db="EMBL/GenBank/DDBJ databases">
        <authorList>
            <person name="Tani A."/>
            <person name="Ola A."/>
            <person name="Ogura Y."/>
            <person name="Katsura K."/>
            <person name="Hayashi T."/>
        </authorList>
    </citation>
    <scope>NUCLEOTIDE SEQUENCE</scope>
    <source>
        <strain evidence="2">DSM 14458</strain>
    </source>
</reference>
<dbReference type="InterPro" id="IPR012334">
    <property type="entry name" value="Pectin_lyas_fold"/>
</dbReference>
<dbReference type="Proteomes" id="UP001055093">
    <property type="component" value="Unassembled WGS sequence"/>
</dbReference>
<dbReference type="InterPro" id="IPR006626">
    <property type="entry name" value="PbH1"/>
</dbReference>
<gene>
    <name evidence="2" type="ORF">BGCPKDLD_4656</name>
</gene>